<name>A0A8H5NW31_9HYPO</name>
<protein>
    <submittedName>
        <fullName evidence="2">Mating type MAT1-1-2</fullName>
    </submittedName>
</protein>
<evidence type="ECO:0000313" key="3">
    <source>
        <dbReference type="Proteomes" id="UP000546213"/>
    </source>
</evidence>
<dbReference type="AlphaFoldDB" id="A0A8H5NW31"/>
<keyword evidence="1" id="KW-1133">Transmembrane helix</keyword>
<keyword evidence="1" id="KW-0472">Membrane</keyword>
<feature type="transmembrane region" description="Helical" evidence="1">
    <location>
        <begin position="12"/>
        <end position="34"/>
    </location>
</feature>
<gene>
    <name evidence="2" type="ORF">FPCIR_10133</name>
</gene>
<accession>A0A8H5NW31</accession>
<keyword evidence="3" id="KW-1185">Reference proteome</keyword>
<dbReference type="Proteomes" id="UP000546213">
    <property type="component" value="Unassembled WGS sequence"/>
</dbReference>
<keyword evidence="1" id="KW-0812">Transmembrane</keyword>
<dbReference type="EMBL" id="JAAOAS010000289">
    <property type="protein sequence ID" value="KAF5581481.1"/>
    <property type="molecule type" value="Genomic_DNA"/>
</dbReference>
<organism evidence="2 3">
    <name type="scientific">Fusarium pseudocircinatum</name>
    <dbReference type="NCBI Taxonomy" id="56676"/>
    <lineage>
        <taxon>Eukaryota</taxon>
        <taxon>Fungi</taxon>
        <taxon>Dikarya</taxon>
        <taxon>Ascomycota</taxon>
        <taxon>Pezizomycotina</taxon>
        <taxon>Sordariomycetes</taxon>
        <taxon>Hypocreomycetidae</taxon>
        <taxon>Hypocreales</taxon>
        <taxon>Nectriaceae</taxon>
        <taxon>Fusarium</taxon>
        <taxon>Fusarium fujikuroi species complex</taxon>
    </lineage>
</organism>
<reference evidence="2 3" key="1">
    <citation type="submission" date="2020-05" db="EMBL/GenBank/DDBJ databases">
        <title>Identification and distribution of gene clusters putatively required for synthesis of sphingolipid metabolism inhibitors in phylogenetically diverse species of the filamentous fungus Fusarium.</title>
        <authorList>
            <person name="Kim H.-S."/>
            <person name="Busman M."/>
            <person name="Brown D.W."/>
            <person name="Divon H."/>
            <person name="Uhlig S."/>
            <person name="Proctor R.H."/>
        </authorList>
    </citation>
    <scope>NUCLEOTIDE SEQUENCE [LARGE SCALE GENOMIC DNA]</scope>
    <source>
        <strain evidence="2 3">NRRL 36939</strain>
    </source>
</reference>
<dbReference type="Pfam" id="PF17043">
    <property type="entry name" value="MAT1-1-2"/>
    <property type="match status" value="1"/>
</dbReference>
<dbReference type="OrthoDB" id="5148912at2759"/>
<evidence type="ECO:0000313" key="2">
    <source>
        <dbReference type="EMBL" id="KAF5581481.1"/>
    </source>
</evidence>
<dbReference type="InterPro" id="IPR031472">
    <property type="entry name" value="MAT1-1-2/MatA-2/Smr1"/>
</dbReference>
<comment type="caution">
    <text evidence="2">The sequence shown here is derived from an EMBL/GenBank/DDBJ whole genome shotgun (WGS) entry which is preliminary data.</text>
</comment>
<proteinExistence type="predicted"/>
<evidence type="ECO:0000256" key="1">
    <source>
        <dbReference type="SAM" id="Phobius"/>
    </source>
</evidence>
<sequence>MQQKSVKFVTVTARRLAVMISFVSFSPFPFLFFFPSTTTTLLNIVSSDMDSAFSFLPLWDDPAIIYKPEEALNALHAKILSITLKKVDLPKEGEKFYPQDVIRSVFFVISQVMTDLSIDNELLNGIRATHIRLALYGSPLKIIDAVLVRWYTEAAVVLYSHQTARSPDIAGMRRGWTPGYRRNHRSIANLGFMTILRGIEVWAHPKHPKLQAASLISKAALAILYATYTIGPHLNGFAFNYLSKMPVSESRELFLKVFVSISGNVYNDDEVFATPPAFEFGAVRGNVRICQQGKKLLVRSLSEQFYREAPDWHPYRRVPGSPWNNFIRNTELPVFSTDENHVPHTKIKFILPYNAIVLAGHFKAKYNWARALLQSKNRLPQVSEESKQLQLKWFAQHSGRRYANNAPDMHTAESFMSVGNDFLYHTPAVQKPRADASGFLTLPFMSTAIYAIGRHLDPVDTPIQGFLVLAFNQELPDEVAN</sequence>